<reference evidence="2" key="1">
    <citation type="submission" date="2017-04" db="EMBL/GenBank/DDBJ databases">
        <authorList>
            <person name="Varghese N."/>
            <person name="Submissions S."/>
        </authorList>
    </citation>
    <scope>NUCLEOTIDE SEQUENCE [LARGE SCALE GENOMIC DNA]</scope>
    <source>
        <strain evidence="2">VKM Ac-2510</strain>
    </source>
</reference>
<keyword evidence="2" id="KW-1185">Reference proteome</keyword>
<dbReference type="Proteomes" id="UP000193244">
    <property type="component" value="Unassembled WGS sequence"/>
</dbReference>
<dbReference type="Pfam" id="PF19794">
    <property type="entry name" value="DUF6278"/>
    <property type="match status" value="1"/>
</dbReference>
<protein>
    <submittedName>
        <fullName evidence="1">Uncharacterized protein</fullName>
    </submittedName>
</protein>
<evidence type="ECO:0000313" key="1">
    <source>
        <dbReference type="EMBL" id="SMG45149.1"/>
    </source>
</evidence>
<dbReference type="STRING" id="150121.SAMN06296010_2962"/>
<dbReference type="OrthoDB" id="4288620at2"/>
<accession>A0A1X7KVZ4</accession>
<dbReference type="EMBL" id="FXAY01000005">
    <property type="protein sequence ID" value="SMG45149.1"/>
    <property type="molecule type" value="Genomic_DNA"/>
</dbReference>
<dbReference type="InterPro" id="IPR046245">
    <property type="entry name" value="DUF6278"/>
</dbReference>
<name>A0A1X7KVZ4_9MICO</name>
<dbReference type="AlphaFoldDB" id="A0A1X7KVZ4"/>
<proteinExistence type="predicted"/>
<sequence length="149" mass="15999">MNRSYRQATQTLPIGMARRYASYRPAPADQLPGVPITDVGGYDELIAAAEHIGMNIEVSRAGLAAFDAAIPALAEGLEEAVAMYFGDVVIHAIPGSQWRVIREGEPLVEVPGGNMADVMAVARSRFTDGRHTLVDVLDHLDKMADHSGT</sequence>
<organism evidence="1 2">
    <name type="scientific">Agreia pratensis</name>
    <dbReference type="NCBI Taxonomy" id="150121"/>
    <lineage>
        <taxon>Bacteria</taxon>
        <taxon>Bacillati</taxon>
        <taxon>Actinomycetota</taxon>
        <taxon>Actinomycetes</taxon>
        <taxon>Micrococcales</taxon>
        <taxon>Microbacteriaceae</taxon>
        <taxon>Agreia</taxon>
    </lineage>
</organism>
<dbReference type="RefSeq" id="WP_085487402.1">
    <property type="nucleotide sequence ID" value="NZ_FXAY01000005.1"/>
</dbReference>
<gene>
    <name evidence="1" type="ORF">SAMN06296010_2962</name>
</gene>
<evidence type="ECO:0000313" key="2">
    <source>
        <dbReference type="Proteomes" id="UP000193244"/>
    </source>
</evidence>